<dbReference type="NCBIfam" id="NF003819">
    <property type="entry name" value="PRK05412.1"/>
    <property type="match status" value="1"/>
</dbReference>
<dbReference type="CDD" id="cd11740">
    <property type="entry name" value="YajQ_like"/>
    <property type="match status" value="1"/>
</dbReference>
<dbReference type="EMBL" id="CP009788">
    <property type="protein sequence ID" value="AJE04437.1"/>
    <property type="molecule type" value="Genomic_DNA"/>
</dbReference>
<dbReference type="OrthoDB" id="9801447at2"/>
<evidence type="ECO:0000313" key="4">
    <source>
        <dbReference type="EMBL" id="AJE04437.1"/>
    </source>
</evidence>
<keyword evidence="5" id="KW-1185">Reference proteome</keyword>
<organism evidence="4 5">
    <name type="scientific">Geobacter pickeringii</name>
    <dbReference type="NCBI Taxonomy" id="345632"/>
    <lineage>
        <taxon>Bacteria</taxon>
        <taxon>Pseudomonadati</taxon>
        <taxon>Thermodesulfobacteriota</taxon>
        <taxon>Desulfuromonadia</taxon>
        <taxon>Geobacterales</taxon>
        <taxon>Geobacteraceae</taxon>
        <taxon>Geobacter</taxon>
    </lineage>
</organism>
<reference evidence="4 5" key="1">
    <citation type="journal article" date="2015" name="Genome Announc.">
        <title>Complete Genome of Geobacter pickeringii G13T, a Metal-Reducing Isolate from Sedimentary Kaolin Deposits.</title>
        <authorList>
            <person name="Badalamenti J.P."/>
            <person name="Bond D.R."/>
        </authorList>
    </citation>
    <scope>NUCLEOTIDE SEQUENCE [LARGE SCALE GENOMIC DNA]</scope>
    <source>
        <strain evidence="4 5">G13</strain>
    </source>
</reference>
<dbReference type="HOGENOM" id="CLU_099839_1_0_7"/>
<dbReference type="InterPro" id="IPR007551">
    <property type="entry name" value="YajQ/Smlt4090-like"/>
</dbReference>
<evidence type="ECO:0000256" key="2">
    <source>
        <dbReference type="ARBA" id="ARBA00093450"/>
    </source>
</evidence>
<dbReference type="STRING" id="345632.GPICK_14700"/>
<dbReference type="GO" id="GO:0000166">
    <property type="term" value="F:nucleotide binding"/>
    <property type="evidence" value="ECO:0007669"/>
    <property type="project" value="UniProtKB-UniRule"/>
</dbReference>
<dbReference type="RefSeq" id="WP_039744444.1">
    <property type="nucleotide sequence ID" value="NZ_CP009788.1"/>
</dbReference>
<name>A0A0B5BD95_9BACT</name>
<dbReference type="InterPro" id="IPR036183">
    <property type="entry name" value="YajQ-like_sf"/>
</dbReference>
<evidence type="ECO:0000313" key="5">
    <source>
        <dbReference type="Proteomes" id="UP000057609"/>
    </source>
</evidence>
<gene>
    <name evidence="4" type="ORF">GPICK_14700</name>
</gene>
<evidence type="ECO:0000256" key="1">
    <source>
        <dbReference type="ARBA" id="ARBA00022741"/>
    </source>
</evidence>
<dbReference type="Gene3D" id="3.30.70.860">
    <property type="match status" value="1"/>
</dbReference>
<dbReference type="GO" id="GO:0005829">
    <property type="term" value="C:cytosol"/>
    <property type="evidence" value="ECO:0007669"/>
    <property type="project" value="TreeGrafter"/>
</dbReference>
<dbReference type="HAMAP" id="MF_00632">
    <property type="entry name" value="UPF0234"/>
    <property type="match status" value="1"/>
</dbReference>
<protein>
    <recommendedName>
        <fullName evidence="3">Nucleotide-binding protein GPICK_14700</fullName>
    </recommendedName>
</protein>
<keyword evidence="1 3" id="KW-0547">Nucleotide-binding</keyword>
<dbReference type="AlphaFoldDB" id="A0A0B5BD95"/>
<dbReference type="KEGG" id="gpi:GPICK_14700"/>
<sequence>MPSFDIVSKVEMQEVDNAVNQTVKEIGQRYDFKGAKCEVTLEKDSIKILADDDFRLKAVVDILQSKFIKRNISPKALQYGKAETASGGMVRQTVTIQQGVSKEKGKEIVAVIKDSKLKVQGQIQDDQVRVTGKNRDDLQEAIRLLKGKDLGIELQFVNFRD</sequence>
<dbReference type="InterPro" id="IPR035571">
    <property type="entry name" value="UPF0234-like_C"/>
</dbReference>
<proteinExistence type="inferred from homology"/>
<dbReference type="PANTHER" id="PTHR30476">
    <property type="entry name" value="UPF0234 PROTEIN YAJQ"/>
    <property type="match status" value="1"/>
</dbReference>
<comment type="function">
    <text evidence="3">Nucleotide-binding protein.</text>
</comment>
<dbReference type="Pfam" id="PF04461">
    <property type="entry name" value="YajQ"/>
    <property type="match status" value="1"/>
</dbReference>
<dbReference type="SUPFAM" id="SSF89963">
    <property type="entry name" value="YajQ-like"/>
    <property type="match status" value="2"/>
</dbReference>
<dbReference type="InterPro" id="IPR035570">
    <property type="entry name" value="UPF0234_N"/>
</dbReference>
<comment type="similarity">
    <text evidence="2 3">Belongs to the YajQ family.</text>
</comment>
<accession>A0A0B5BD95</accession>
<dbReference type="Proteomes" id="UP000057609">
    <property type="component" value="Chromosome"/>
</dbReference>
<dbReference type="PANTHER" id="PTHR30476:SF0">
    <property type="entry name" value="UPF0234 PROTEIN YAJQ"/>
    <property type="match status" value="1"/>
</dbReference>
<dbReference type="Gene3D" id="3.30.70.990">
    <property type="entry name" value="YajQ-like, domain 2"/>
    <property type="match status" value="1"/>
</dbReference>
<evidence type="ECO:0000256" key="3">
    <source>
        <dbReference type="HAMAP-Rule" id="MF_00632"/>
    </source>
</evidence>